<dbReference type="RefSeq" id="WP_186923041.1">
    <property type="nucleotide sequence ID" value="NZ_JACOFW010000011.1"/>
</dbReference>
<protein>
    <submittedName>
        <fullName evidence="5">Adenosine kinase</fullName>
    </submittedName>
</protein>
<evidence type="ECO:0000256" key="1">
    <source>
        <dbReference type="ARBA" id="ARBA00010688"/>
    </source>
</evidence>
<evidence type="ECO:0000313" key="5">
    <source>
        <dbReference type="EMBL" id="MBC3807969.1"/>
    </source>
</evidence>
<keyword evidence="3 5" id="KW-0418">Kinase</keyword>
<feature type="domain" description="Carbohydrate kinase PfkB" evidence="4">
    <location>
        <begin position="59"/>
        <end position="319"/>
    </location>
</feature>
<evidence type="ECO:0000259" key="4">
    <source>
        <dbReference type="Pfam" id="PF00294"/>
    </source>
</evidence>
<dbReference type="SUPFAM" id="SSF53613">
    <property type="entry name" value="Ribokinase-like"/>
    <property type="match status" value="1"/>
</dbReference>
<dbReference type="GO" id="GO:0016301">
    <property type="term" value="F:kinase activity"/>
    <property type="evidence" value="ECO:0007669"/>
    <property type="project" value="UniProtKB-KW"/>
</dbReference>
<dbReference type="Gene3D" id="3.40.1190.20">
    <property type="match status" value="1"/>
</dbReference>
<dbReference type="InterPro" id="IPR011611">
    <property type="entry name" value="PfkB_dom"/>
</dbReference>
<proteinExistence type="inferred from homology"/>
<keyword evidence="6" id="KW-1185">Reference proteome</keyword>
<evidence type="ECO:0000256" key="2">
    <source>
        <dbReference type="ARBA" id="ARBA00022679"/>
    </source>
</evidence>
<dbReference type="Pfam" id="PF00294">
    <property type="entry name" value="PfkB"/>
    <property type="match status" value="1"/>
</dbReference>
<dbReference type="PANTHER" id="PTHR43320:SF3">
    <property type="entry name" value="CARBOHYDRATE KINASE PFKB DOMAIN-CONTAINING PROTEIN"/>
    <property type="match status" value="1"/>
</dbReference>
<dbReference type="CDD" id="cd01168">
    <property type="entry name" value="adenosine_kinase"/>
    <property type="match status" value="1"/>
</dbReference>
<dbReference type="Proteomes" id="UP000648257">
    <property type="component" value="Unassembled WGS sequence"/>
</dbReference>
<accession>A0ABR6X4Z3</accession>
<dbReference type="PROSITE" id="PS00584">
    <property type="entry name" value="PFKB_KINASES_2"/>
    <property type="match status" value="1"/>
</dbReference>
<evidence type="ECO:0000256" key="3">
    <source>
        <dbReference type="ARBA" id="ARBA00022777"/>
    </source>
</evidence>
<dbReference type="EMBL" id="JACOFW010000011">
    <property type="protein sequence ID" value="MBC3807969.1"/>
    <property type="molecule type" value="Genomic_DNA"/>
</dbReference>
<reference evidence="5 6" key="1">
    <citation type="submission" date="2020-08" db="EMBL/GenBank/DDBJ databases">
        <title>Novel species isolated from subtropical streams in China.</title>
        <authorList>
            <person name="Lu H."/>
        </authorList>
    </citation>
    <scope>NUCLEOTIDE SEQUENCE [LARGE SCALE GENOMIC DNA]</scope>
    <source>
        <strain evidence="5 6">KACC 16656</strain>
    </source>
</reference>
<dbReference type="InterPro" id="IPR029056">
    <property type="entry name" value="Ribokinase-like"/>
</dbReference>
<dbReference type="InterPro" id="IPR002173">
    <property type="entry name" value="Carboh/pur_kinase_PfkB_CS"/>
</dbReference>
<sequence>MSTKYAIYGLGAALVDTEITLHDADLQNMKVDKGVMTLVDEARQTELIAALEHHLIASKRASGGSAANTIIAASYFGCQNFYSCKVANDENGAFYLDDLRAAGVATPSHIVPPDGITGKCLVMVTPDAERTMNTFLGISGELSVSEIDFDALKTSQFAYIEGYLVTSPTGRAAAIQLRERAQQHGTQVAISLSDPAMVQFFRDGLLEMIGDGLDLIFCNRDEAIGFTQADNFEQACERLKQYAKKFAITCGADGALVFDGEQSHQVAAPKVMAIDTNGAGDMFAGAFLYCIHQGMDFVRAAEFANLAAATVVTQYGPRLQAQQYQGLKNQFFGE</sequence>
<evidence type="ECO:0000313" key="6">
    <source>
        <dbReference type="Proteomes" id="UP000648257"/>
    </source>
</evidence>
<organism evidence="5 6">
    <name type="scientific">Undibacterium seohonense</name>
    <dbReference type="NCBI Taxonomy" id="1344950"/>
    <lineage>
        <taxon>Bacteria</taxon>
        <taxon>Pseudomonadati</taxon>
        <taxon>Pseudomonadota</taxon>
        <taxon>Betaproteobacteria</taxon>
        <taxon>Burkholderiales</taxon>
        <taxon>Oxalobacteraceae</taxon>
        <taxon>Undibacterium</taxon>
    </lineage>
</organism>
<keyword evidence="2" id="KW-0808">Transferase</keyword>
<dbReference type="PANTHER" id="PTHR43320">
    <property type="entry name" value="SUGAR KINASE"/>
    <property type="match status" value="1"/>
</dbReference>
<comment type="caution">
    <text evidence="5">The sequence shown here is derived from an EMBL/GenBank/DDBJ whole genome shotgun (WGS) entry which is preliminary data.</text>
</comment>
<dbReference type="InterPro" id="IPR052700">
    <property type="entry name" value="Carb_kinase_PfkB-like"/>
</dbReference>
<gene>
    <name evidence="5" type="ORF">H8K52_11490</name>
</gene>
<name>A0ABR6X4Z3_9BURK</name>
<comment type="similarity">
    <text evidence="1">Belongs to the carbohydrate kinase PfkB family.</text>
</comment>